<feature type="transmembrane region" description="Helical" evidence="1">
    <location>
        <begin position="222"/>
        <end position="242"/>
    </location>
</feature>
<reference evidence="2 3" key="1">
    <citation type="submission" date="2024-03" db="EMBL/GenBank/DDBJ databases">
        <title>The genome assembly and annotation of the cricket Gryllus longicercus Weissman &amp; Gray.</title>
        <authorList>
            <person name="Szrajer S."/>
            <person name="Gray D."/>
            <person name="Ylla G."/>
        </authorList>
    </citation>
    <scope>NUCLEOTIDE SEQUENCE [LARGE SCALE GENOMIC DNA]</scope>
    <source>
        <strain evidence="2">DAG 2021-001</strain>
        <tissue evidence="2">Whole body minus gut</tissue>
    </source>
</reference>
<dbReference type="PANTHER" id="PTHR38337">
    <property type="entry name" value="AGAP010540-PA"/>
    <property type="match status" value="1"/>
</dbReference>
<feature type="transmembrane region" description="Helical" evidence="1">
    <location>
        <begin position="166"/>
        <end position="188"/>
    </location>
</feature>
<evidence type="ECO:0000313" key="2">
    <source>
        <dbReference type="EMBL" id="KAK7863610.1"/>
    </source>
</evidence>
<dbReference type="AlphaFoldDB" id="A0AAN9Z6L4"/>
<keyword evidence="1" id="KW-0472">Membrane</keyword>
<dbReference type="EMBL" id="JAZDUA010000224">
    <property type="protein sequence ID" value="KAK7863610.1"/>
    <property type="molecule type" value="Genomic_DNA"/>
</dbReference>
<dbReference type="Proteomes" id="UP001378592">
    <property type="component" value="Unassembled WGS sequence"/>
</dbReference>
<feature type="transmembrane region" description="Helical" evidence="1">
    <location>
        <begin position="56"/>
        <end position="75"/>
    </location>
</feature>
<feature type="transmembrane region" description="Helical" evidence="1">
    <location>
        <begin position="312"/>
        <end position="332"/>
    </location>
</feature>
<protein>
    <submittedName>
        <fullName evidence="2">Uncharacterized protein</fullName>
    </submittedName>
</protein>
<feature type="transmembrane region" description="Helical" evidence="1">
    <location>
        <begin position="194"/>
        <end position="215"/>
    </location>
</feature>
<evidence type="ECO:0000256" key="1">
    <source>
        <dbReference type="SAM" id="Phobius"/>
    </source>
</evidence>
<gene>
    <name evidence="2" type="ORF">R5R35_006151</name>
</gene>
<keyword evidence="1" id="KW-1133">Transmembrane helix</keyword>
<proteinExistence type="predicted"/>
<keyword evidence="1" id="KW-0812">Transmembrane</keyword>
<organism evidence="2 3">
    <name type="scientific">Gryllus longicercus</name>
    <dbReference type="NCBI Taxonomy" id="2509291"/>
    <lineage>
        <taxon>Eukaryota</taxon>
        <taxon>Metazoa</taxon>
        <taxon>Ecdysozoa</taxon>
        <taxon>Arthropoda</taxon>
        <taxon>Hexapoda</taxon>
        <taxon>Insecta</taxon>
        <taxon>Pterygota</taxon>
        <taxon>Neoptera</taxon>
        <taxon>Polyneoptera</taxon>
        <taxon>Orthoptera</taxon>
        <taxon>Ensifera</taxon>
        <taxon>Gryllidea</taxon>
        <taxon>Grylloidea</taxon>
        <taxon>Gryllidae</taxon>
        <taxon>Gryllinae</taxon>
        <taxon>Gryllus</taxon>
    </lineage>
</organism>
<name>A0AAN9Z6L4_9ORTH</name>
<feature type="transmembrane region" description="Helical" evidence="1">
    <location>
        <begin position="387"/>
        <end position="406"/>
    </location>
</feature>
<evidence type="ECO:0000313" key="3">
    <source>
        <dbReference type="Proteomes" id="UP001378592"/>
    </source>
</evidence>
<comment type="caution">
    <text evidence="2">The sequence shown here is derived from an EMBL/GenBank/DDBJ whole genome shotgun (WGS) entry which is preliminary data.</text>
</comment>
<sequence length="412" mass="47037">MDETDIDDHESEPSGTSAVLNYCKKKILQPYLQLLSAMGLRPVRQELSGHCRISSVLYYIYFIFVLMLLIAGYILQGMACFRRDRGFCYKVSYKVPVDTCQNICYGNVTFSYVVPSVLHFTAYLYAVYLFRIMENEQLQNLMERAFLMASNNADGTVHQRHLMKRLWLFILLSLLWIALSVTSLSVMMAKEKIIFVWFEESSVAWTTVLKVLLMIGTTWHDLVNVTIITSYFLQAQLLISYLHTLKLKLLENSIPSLDWLREIGTFQKLLEYLNDEFAPSVCLFAIVNITRATSGIIWLLNADTIDTMTLHISGISILNVLLWVCLSIAPFVQAARLTSICKIFRQLGHEVRGRPFVYVDTPGDTLDTILLYTSSLRMTAKLYEIPISGRCICLGLTVCTVILLTLGQSHFF</sequence>
<accession>A0AAN9Z6L4</accession>
<dbReference type="PANTHER" id="PTHR38337:SF1">
    <property type="entry name" value="GUSTATORY RECEPTOR"/>
    <property type="match status" value="1"/>
</dbReference>
<keyword evidence="3" id="KW-1185">Reference proteome</keyword>